<organism evidence="5 6">
    <name type="scientific">Carboxylicivirga mesophila</name>
    <dbReference type="NCBI Taxonomy" id="1166478"/>
    <lineage>
        <taxon>Bacteria</taxon>
        <taxon>Pseudomonadati</taxon>
        <taxon>Bacteroidota</taxon>
        <taxon>Bacteroidia</taxon>
        <taxon>Marinilabiliales</taxon>
        <taxon>Marinilabiliaceae</taxon>
        <taxon>Carboxylicivirga</taxon>
    </lineage>
</organism>
<accession>A0ABS5KBJ1</accession>
<evidence type="ECO:0000256" key="2">
    <source>
        <dbReference type="ARBA" id="ARBA00023125"/>
    </source>
</evidence>
<comment type="caution">
    <text evidence="5">The sequence shown here is derived from an EMBL/GenBank/DDBJ whole genome shotgun (WGS) entry which is preliminary data.</text>
</comment>
<dbReference type="InterPro" id="IPR018060">
    <property type="entry name" value="HTH_AraC"/>
</dbReference>
<keyword evidence="2" id="KW-0238">DNA-binding</keyword>
<evidence type="ECO:0000256" key="1">
    <source>
        <dbReference type="ARBA" id="ARBA00023015"/>
    </source>
</evidence>
<evidence type="ECO:0000256" key="3">
    <source>
        <dbReference type="ARBA" id="ARBA00023163"/>
    </source>
</evidence>
<keyword evidence="6" id="KW-1185">Reference proteome</keyword>
<dbReference type="EMBL" id="JAGUCN010000014">
    <property type="protein sequence ID" value="MBS2212306.1"/>
    <property type="molecule type" value="Genomic_DNA"/>
</dbReference>
<evidence type="ECO:0000313" key="6">
    <source>
        <dbReference type="Proteomes" id="UP000721861"/>
    </source>
</evidence>
<keyword evidence="1" id="KW-0805">Transcription regulation</keyword>
<dbReference type="Gene3D" id="1.10.10.60">
    <property type="entry name" value="Homeodomain-like"/>
    <property type="match status" value="2"/>
</dbReference>
<dbReference type="InterPro" id="IPR018062">
    <property type="entry name" value="HTH_AraC-typ_CS"/>
</dbReference>
<dbReference type="SUPFAM" id="SSF46689">
    <property type="entry name" value="Homeodomain-like"/>
    <property type="match status" value="1"/>
</dbReference>
<dbReference type="RefSeq" id="WP_212228882.1">
    <property type="nucleotide sequence ID" value="NZ_JAGUCN010000014.1"/>
</dbReference>
<dbReference type="PROSITE" id="PS01124">
    <property type="entry name" value="HTH_ARAC_FAMILY_2"/>
    <property type="match status" value="1"/>
</dbReference>
<gene>
    <name evidence="5" type="ORF">KEM09_12895</name>
</gene>
<dbReference type="Pfam" id="PF12833">
    <property type="entry name" value="HTH_18"/>
    <property type="match status" value="1"/>
</dbReference>
<feature type="domain" description="HTH araC/xylS-type" evidence="4">
    <location>
        <begin position="74"/>
        <end position="179"/>
    </location>
</feature>
<dbReference type="PROSITE" id="PS00041">
    <property type="entry name" value="HTH_ARAC_FAMILY_1"/>
    <property type="match status" value="1"/>
</dbReference>
<dbReference type="InterPro" id="IPR009057">
    <property type="entry name" value="Homeodomain-like_sf"/>
</dbReference>
<protein>
    <submittedName>
        <fullName evidence="5">Helix-turn-helix transcriptional regulator</fullName>
    </submittedName>
</protein>
<dbReference type="PANTHER" id="PTHR43280:SF28">
    <property type="entry name" value="HTH-TYPE TRANSCRIPTIONAL ACTIVATOR RHAS"/>
    <property type="match status" value="1"/>
</dbReference>
<dbReference type="PANTHER" id="PTHR43280">
    <property type="entry name" value="ARAC-FAMILY TRANSCRIPTIONAL REGULATOR"/>
    <property type="match status" value="1"/>
</dbReference>
<evidence type="ECO:0000259" key="4">
    <source>
        <dbReference type="PROSITE" id="PS01124"/>
    </source>
</evidence>
<evidence type="ECO:0000313" key="5">
    <source>
        <dbReference type="EMBL" id="MBS2212306.1"/>
    </source>
</evidence>
<dbReference type="SMART" id="SM00342">
    <property type="entry name" value="HTH_ARAC"/>
    <property type="match status" value="1"/>
</dbReference>
<proteinExistence type="predicted"/>
<reference evidence="5 6" key="1">
    <citation type="journal article" date="2014" name="Int. J. Syst. Evol. Microbiol.">
        <title>Carboxylicivirga gen. nov. in the family Marinilabiliaceae with two novel species, Carboxylicivirga mesophila sp. nov. and Carboxylicivirga taeanensis sp. nov., and reclassification of Cytophaga fermentans as Saccharicrinis fermentans gen. nov., comb. nov.</title>
        <authorList>
            <person name="Yang S.H."/>
            <person name="Seo H.S."/>
            <person name="Woo J.H."/>
            <person name="Oh H.M."/>
            <person name="Jang H."/>
            <person name="Lee J.H."/>
            <person name="Kim S.J."/>
            <person name="Kwon K.K."/>
        </authorList>
    </citation>
    <scope>NUCLEOTIDE SEQUENCE [LARGE SCALE GENOMIC DNA]</scope>
    <source>
        <strain evidence="5 6">JCM 18290</strain>
    </source>
</reference>
<sequence>MSKTILHIKNMVCNRCIKVVKEEFEVLKLPVTSIELGIVELGEELSSDALNKVKTVLMSNGFELIDDKKGQLIDSIKTLIIEKIHHSEAEEEIVNSSDYLSNALGYDYSYLSKLFSSVEGLTIEKYIILQKIEKAKELLAYRELSLKEIAWKLGYSSVQHLSSQFKKITGLTPSHFKQLKDYKRKPLDRV</sequence>
<name>A0ABS5KBJ1_9BACT</name>
<keyword evidence="3" id="KW-0804">Transcription</keyword>
<dbReference type="Proteomes" id="UP000721861">
    <property type="component" value="Unassembled WGS sequence"/>
</dbReference>